<feature type="non-terminal residue" evidence="2">
    <location>
        <position position="128"/>
    </location>
</feature>
<sequence>ITWVHLPGELVDLNGRALPFYFSRNTLNEIKKQEESVDKLMKEMESLRVNSRTDKDTIVALRNEVSSLTESHSNIQSRLETTKKENVENLMEMEKKMEELKKEEEILREDNRADNETIVALRIELASV</sequence>
<name>A0AAV5WSE4_9BILA</name>
<dbReference type="AlphaFoldDB" id="A0AAV5WSE4"/>
<evidence type="ECO:0000313" key="3">
    <source>
        <dbReference type="Proteomes" id="UP001432322"/>
    </source>
</evidence>
<feature type="non-terminal residue" evidence="2">
    <location>
        <position position="1"/>
    </location>
</feature>
<dbReference type="EMBL" id="BTSY01000006">
    <property type="protein sequence ID" value="GMT34248.1"/>
    <property type="molecule type" value="Genomic_DNA"/>
</dbReference>
<reference evidence="2" key="1">
    <citation type="submission" date="2023-10" db="EMBL/GenBank/DDBJ databases">
        <title>Genome assembly of Pristionchus species.</title>
        <authorList>
            <person name="Yoshida K."/>
            <person name="Sommer R.J."/>
        </authorList>
    </citation>
    <scope>NUCLEOTIDE SEQUENCE</scope>
    <source>
        <strain evidence="2">RS5133</strain>
    </source>
</reference>
<protein>
    <submittedName>
        <fullName evidence="2">Uncharacterized protein</fullName>
    </submittedName>
</protein>
<comment type="caution">
    <text evidence="2">The sequence shown here is derived from an EMBL/GenBank/DDBJ whole genome shotgun (WGS) entry which is preliminary data.</text>
</comment>
<keyword evidence="1" id="KW-0175">Coiled coil</keyword>
<accession>A0AAV5WSE4</accession>
<keyword evidence="3" id="KW-1185">Reference proteome</keyword>
<proteinExistence type="predicted"/>
<evidence type="ECO:0000256" key="1">
    <source>
        <dbReference type="SAM" id="Coils"/>
    </source>
</evidence>
<organism evidence="2 3">
    <name type="scientific">Pristionchus fissidentatus</name>
    <dbReference type="NCBI Taxonomy" id="1538716"/>
    <lineage>
        <taxon>Eukaryota</taxon>
        <taxon>Metazoa</taxon>
        <taxon>Ecdysozoa</taxon>
        <taxon>Nematoda</taxon>
        <taxon>Chromadorea</taxon>
        <taxon>Rhabditida</taxon>
        <taxon>Rhabditina</taxon>
        <taxon>Diplogasteromorpha</taxon>
        <taxon>Diplogasteroidea</taxon>
        <taxon>Neodiplogasteridae</taxon>
        <taxon>Pristionchus</taxon>
    </lineage>
</organism>
<feature type="coiled-coil region" evidence="1">
    <location>
        <begin position="83"/>
        <end position="117"/>
    </location>
</feature>
<feature type="coiled-coil region" evidence="1">
    <location>
        <begin position="23"/>
        <end position="50"/>
    </location>
</feature>
<evidence type="ECO:0000313" key="2">
    <source>
        <dbReference type="EMBL" id="GMT34248.1"/>
    </source>
</evidence>
<dbReference type="Proteomes" id="UP001432322">
    <property type="component" value="Unassembled WGS sequence"/>
</dbReference>
<gene>
    <name evidence="2" type="ORF">PFISCL1PPCAC_25545</name>
</gene>